<reference evidence="1 2" key="1">
    <citation type="journal article" date="2022" name="New Phytol.">
        <title>Ecological generalism drives hyperdiversity of secondary metabolite gene clusters in xylarialean endophytes.</title>
        <authorList>
            <person name="Franco M.E.E."/>
            <person name="Wisecaver J.H."/>
            <person name="Arnold A.E."/>
            <person name="Ju Y.M."/>
            <person name="Slot J.C."/>
            <person name="Ahrendt S."/>
            <person name="Moore L.P."/>
            <person name="Eastman K.E."/>
            <person name="Scott K."/>
            <person name="Konkel Z."/>
            <person name="Mondo S.J."/>
            <person name="Kuo A."/>
            <person name="Hayes R.D."/>
            <person name="Haridas S."/>
            <person name="Andreopoulos B."/>
            <person name="Riley R."/>
            <person name="LaButti K."/>
            <person name="Pangilinan J."/>
            <person name="Lipzen A."/>
            <person name="Amirebrahimi M."/>
            <person name="Yan J."/>
            <person name="Adam C."/>
            <person name="Keymanesh K."/>
            <person name="Ng V."/>
            <person name="Louie K."/>
            <person name="Northen T."/>
            <person name="Drula E."/>
            <person name="Henrissat B."/>
            <person name="Hsieh H.M."/>
            <person name="Youens-Clark K."/>
            <person name="Lutzoni F."/>
            <person name="Miadlikowska J."/>
            <person name="Eastwood D.C."/>
            <person name="Hamelin R.C."/>
            <person name="Grigoriev I.V."/>
            <person name="U'Ren J.M."/>
        </authorList>
    </citation>
    <scope>NUCLEOTIDE SEQUENCE [LARGE SCALE GENOMIC DNA]</scope>
    <source>
        <strain evidence="1 2">ER1909</strain>
    </source>
</reference>
<protein>
    <submittedName>
        <fullName evidence="1">Uncharacterized protein</fullName>
    </submittedName>
</protein>
<organism evidence="1 2">
    <name type="scientific">Hypoxylon rubiginosum</name>
    <dbReference type="NCBI Taxonomy" id="110542"/>
    <lineage>
        <taxon>Eukaryota</taxon>
        <taxon>Fungi</taxon>
        <taxon>Dikarya</taxon>
        <taxon>Ascomycota</taxon>
        <taxon>Pezizomycotina</taxon>
        <taxon>Sordariomycetes</taxon>
        <taxon>Xylariomycetidae</taxon>
        <taxon>Xylariales</taxon>
        <taxon>Hypoxylaceae</taxon>
        <taxon>Hypoxylon</taxon>
    </lineage>
</organism>
<proteinExistence type="predicted"/>
<evidence type="ECO:0000313" key="2">
    <source>
        <dbReference type="Proteomes" id="UP001497680"/>
    </source>
</evidence>
<dbReference type="Proteomes" id="UP001497680">
    <property type="component" value="Unassembled WGS sequence"/>
</dbReference>
<dbReference type="EMBL" id="MU394295">
    <property type="protein sequence ID" value="KAI6089409.1"/>
    <property type="molecule type" value="Genomic_DNA"/>
</dbReference>
<sequence>MQQRWFLTSLSLAGLSLAQSDPAPGPLGEWTLSDVHRTKSADKTLCDWHFAVSESGSNSSSSGLGPASFVCDFNVTAATSQDCGASSWAAVPCTGDVEYTINGGHSTEGFLVITLLNQGRESQAFFGYTDGELDGAAAIQAQTRPAIHEYGVAKRVRGVDARHEESVDSSTAAAGNWTVQDMFRDVDVEKHTITIGFRILDETANGSRCMLVLTPPEGVDMQKWEWYKKCEESGYYASWGYMASQDAGIMTLVNPDRNSKGFFGFPDISSSTYLGDAGPNPVTSCNCG</sequence>
<accession>A0ACC0D9L7</accession>
<evidence type="ECO:0000313" key="1">
    <source>
        <dbReference type="EMBL" id="KAI6089409.1"/>
    </source>
</evidence>
<gene>
    <name evidence="1" type="ORF">F4821DRAFT_55452</name>
</gene>
<name>A0ACC0D9L7_9PEZI</name>
<keyword evidence="2" id="KW-1185">Reference proteome</keyword>
<comment type="caution">
    <text evidence="1">The sequence shown here is derived from an EMBL/GenBank/DDBJ whole genome shotgun (WGS) entry which is preliminary data.</text>
</comment>